<gene>
    <name evidence="2" type="ORF">C8P67_10730</name>
</gene>
<dbReference type="Pfam" id="PF13692">
    <property type="entry name" value="Glyco_trans_1_4"/>
    <property type="match status" value="1"/>
</dbReference>
<evidence type="ECO:0000313" key="2">
    <source>
        <dbReference type="EMBL" id="REG98107.1"/>
    </source>
</evidence>
<dbReference type="PANTHER" id="PTHR46401">
    <property type="entry name" value="GLYCOSYLTRANSFERASE WBBK-RELATED"/>
    <property type="match status" value="1"/>
</dbReference>
<evidence type="ECO:0000313" key="3">
    <source>
        <dbReference type="Proteomes" id="UP000257136"/>
    </source>
</evidence>
<dbReference type="EMBL" id="QUNI01000007">
    <property type="protein sequence ID" value="REG98107.1"/>
    <property type="molecule type" value="Genomic_DNA"/>
</dbReference>
<dbReference type="AlphaFoldDB" id="A0A3E0EIL8"/>
<dbReference type="SUPFAM" id="SSF53756">
    <property type="entry name" value="UDP-Glycosyltransferase/glycogen phosphorylase"/>
    <property type="match status" value="1"/>
</dbReference>
<dbReference type="CDD" id="cd03801">
    <property type="entry name" value="GT4_PimA-like"/>
    <property type="match status" value="1"/>
</dbReference>
<dbReference type="PANTHER" id="PTHR46401:SF2">
    <property type="entry name" value="GLYCOSYLTRANSFERASE WBBK-RELATED"/>
    <property type="match status" value="1"/>
</dbReference>
<dbReference type="Proteomes" id="UP000257136">
    <property type="component" value="Unassembled WGS sequence"/>
</dbReference>
<dbReference type="GO" id="GO:0016757">
    <property type="term" value="F:glycosyltransferase activity"/>
    <property type="evidence" value="ECO:0007669"/>
    <property type="project" value="TreeGrafter"/>
</dbReference>
<proteinExistence type="predicted"/>
<dbReference type="GO" id="GO:0009103">
    <property type="term" value="P:lipopolysaccharide biosynthetic process"/>
    <property type="evidence" value="ECO:0007669"/>
    <property type="project" value="TreeGrafter"/>
</dbReference>
<organism evidence="2 3">
    <name type="scientific">Flavobacterium aquicola</name>
    <dbReference type="NCBI Taxonomy" id="1682742"/>
    <lineage>
        <taxon>Bacteria</taxon>
        <taxon>Pseudomonadati</taxon>
        <taxon>Bacteroidota</taxon>
        <taxon>Flavobacteriia</taxon>
        <taxon>Flavobacteriales</taxon>
        <taxon>Flavobacteriaceae</taxon>
        <taxon>Flavobacterium</taxon>
    </lineage>
</organism>
<comment type="caution">
    <text evidence="2">The sequence shown here is derived from an EMBL/GenBank/DDBJ whole genome shotgun (WGS) entry which is preliminary data.</text>
</comment>
<keyword evidence="3" id="KW-1185">Reference proteome</keyword>
<protein>
    <submittedName>
        <fullName evidence="2">Glycosyltransferase involved in cell wall biosynthesis</fullName>
    </submittedName>
</protein>
<accession>A0A3E0EIL8</accession>
<reference evidence="2 3" key="1">
    <citation type="submission" date="2018-08" db="EMBL/GenBank/DDBJ databases">
        <title>Genomic Encyclopedia of Archaeal and Bacterial Type Strains, Phase II (KMG-II): from individual species to whole genera.</title>
        <authorList>
            <person name="Goeker M."/>
        </authorList>
    </citation>
    <scope>NUCLEOTIDE SEQUENCE [LARGE SCALE GENOMIC DNA]</scope>
    <source>
        <strain evidence="2 3">DSM 100880</strain>
    </source>
</reference>
<dbReference type="Gene3D" id="3.40.50.2000">
    <property type="entry name" value="Glycogen Phosphorylase B"/>
    <property type="match status" value="1"/>
</dbReference>
<sequence length="426" mass="48873">MYYFALLSLIMTPQSQTLLIIGFVWPEPNSSAAGGRMLQLINEFQQQGFSITFASPAMDSDFMVDLATLNVDKKSISLNCSSFDIFVKELNPSAVLFDRFMIEEQFGWRVAENCPNAIRILDTEDLHCLRQARQKAFKANTEFTISDTLKEDVAKREIASILRCDLSLIISEFEIEVLKTTFKIDEKLLYYLPFLLETISKETFENLPPFEKRNGFIFIGNFLHEPNWNAVQYLKETIWPLLRKQLPEAELHIYGAYPSQKVMQLHQPKEGFHIKGRADDANEVVQNARIVLAPLRFGAGIKGKLIEAMQCGTPSITTTIGAESMQGNLPWNGFVTDDVNEFTNSAVQLYQDKKLWTAAQQNGIAIINQRYSKKRFENEFANQIEFLQSNLAQHRLDNFLGSLLQHHTLSSTKYMSRWIEEKNKRL</sequence>
<keyword evidence="1 2" id="KW-0808">Transferase</keyword>
<name>A0A3E0EIL8_9FLAO</name>
<evidence type="ECO:0000256" key="1">
    <source>
        <dbReference type="ARBA" id="ARBA00022679"/>
    </source>
</evidence>